<evidence type="ECO:0000256" key="3">
    <source>
        <dbReference type="SAM" id="MobiDB-lite"/>
    </source>
</evidence>
<evidence type="ECO:0000256" key="1">
    <source>
        <dbReference type="PROSITE-ProRule" id="PRU00285"/>
    </source>
</evidence>
<dbReference type="InterPro" id="IPR008978">
    <property type="entry name" value="HSP20-like_chaperone"/>
</dbReference>
<reference evidence="5 6" key="1">
    <citation type="journal article" date="2019" name="Int. J. Syst. Evol. Microbiol.">
        <title>The Global Catalogue of Microorganisms (GCM) 10K type strain sequencing project: providing services to taxonomists for standard genome sequencing and annotation.</title>
        <authorList>
            <consortium name="The Broad Institute Genomics Platform"/>
            <consortium name="The Broad Institute Genome Sequencing Center for Infectious Disease"/>
            <person name="Wu L."/>
            <person name="Ma J."/>
        </authorList>
    </citation>
    <scope>NUCLEOTIDE SEQUENCE [LARGE SCALE GENOMIC DNA]</scope>
    <source>
        <strain evidence="5 6">CGMCC 1.12124</strain>
    </source>
</reference>
<dbReference type="InterPro" id="IPR031107">
    <property type="entry name" value="Small_HSP"/>
</dbReference>
<dbReference type="SUPFAM" id="SSF49764">
    <property type="entry name" value="HSP20-like chaperones"/>
    <property type="match status" value="1"/>
</dbReference>
<evidence type="ECO:0000256" key="2">
    <source>
        <dbReference type="RuleBase" id="RU003616"/>
    </source>
</evidence>
<protein>
    <submittedName>
        <fullName evidence="5">Hsp20/alpha crystallin family protein</fullName>
    </submittedName>
</protein>
<feature type="compositionally biased region" description="Low complexity" evidence="3">
    <location>
        <begin position="77"/>
        <end position="91"/>
    </location>
</feature>
<evidence type="ECO:0000313" key="6">
    <source>
        <dbReference type="Proteomes" id="UP001596118"/>
    </source>
</evidence>
<feature type="region of interest" description="Disordered" evidence="3">
    <location>
        <begin position="67"/>
        <end position="115"/>
    </location>
</feature>
<proteinExistence type="inferred from homology"/>
<dbReference type="PROSITE" id="PS01031">
    <property type="entry name" value="SHSP"/>
    <property type="match status" value="1"/>
</dbReference>
<evidence type="ECO:0000313" key="5">
    <source>
        <dbReference type="EMBL" id="MFC5279796.1"/>
    </source>
</evidence>
<dbReference type="Proteomes" id="UP001596118">
    <property type="component" value="Unassembled WGS sequence"/>
</dbReference>
<organism evidence="5 6">
    <name type="scientific">Halorubrum rubrum</name>
    <dbReference type="NCBI Taxonomy" id="1126240"/>
    <lineage>
        <taxon>Archaea</taxon>
        <taxon>Methanobacteriati</taxon>
        <taxon>Methanobacteriota</taxon>
        <taxon>Stenosarchaea group</taxon>
        <taxon>Halobacteria</taxon>
        <taxon>Halobacteriales</taxon>
        <taxon>Haloferacaceae</taxon>
        <taxon>Halorubrum</taxon>
    </lineage>
</organism>
<dbReference type="PANTHER" id="PTHR11527">
    <property type="entry name" value="HEAT-SHOCK PROTEIN 20 FAMILY MEMBER"/>
    <property type="match status" value="1"/>
</dbReference>
<gene>
    <name evidence="5" type="ORF">ACFPM1_13660</name>
</gene>
<dbReference type="InterPro" id="IPR002068">
    <property type="entry name" value="A-crystallin/Hsp20_dom"/>
</dbReference>
<dbReference type="RefSeq" id="WP_256412487.1">
    <property type="nucleotide sequence ID" value="NZ_JANHDM010000010.1"/>
</dbReference>
<evidence type="ECO:0000259" key="4">
    <source>
        <dbReference type="PROSITE" id="PS01031"/>
    </source>
</evidence>
<keyword evidence="6" id="KW-1185">Reference proteome</keyword>
<sequence length="156" mass="16799">MTRRDPLREIEELFERMDRELEKIGSGLDLPTDSSVAVDVIDGDETVTVIADLPGFAEEEISVELRDETLTVGATPSGEGDAAGEDASGVSDTDDAGDEERYRLRERRRGSVSRRIPLPAAVEPDAASATYDAGVLTVTLPKRSAADESGHRIDVN</sequence>
<dbReference type="EMBL" id="JBHSKY010000016">
    <property type="protein sequence ID" value="MFC5279796.1"/>
    <property type="molecule type" value="Genomic_DNA"/>
</dbReference>
<comment type="similarity">
    <text evidence="1 2">Belongs to the small heat shock protein (HSP20) family.</text>
</comment>
<name>A0ABD5R4L7_9EURY</name>
<comment type="caution">
    <text evidence="5">The sequence shown here is derived from an EMBL/GenBank/DDBJ whole genome shotgun (WGS) entry which is preliminary data.</text>
</comment>
<dbReference type="CDD" id="cd06464">
    <property type="entry name" value="ACD_sHsps-like"/>
    <property type="match status" value="1"/>
</dbReference>
<accession>A0ABD5R4L7</accession>
<dbReference type="Gene3D" id="2.60.40.790">
    <property type="match status" value="1"/>
</dbReference>
<dbReference type="AlphaFoldDB" id="A0ABD5R4L7"/>
<dbReference type="Pfam" id="PF00011">
    <property type="entry name" value="HSP20"/>
    <property type="match status" value="1"/>
</dbReference>
<feature type="domain" description="SHSP" evidence="4">
    <location>
        <begin position="29"/>
        <end position="156"/>
    </location>
</feature>